<keyword evidence="2" id="KW-1133">Transmembrane helix</keyword>
<dbReference type="SUPFAM" id="SSF51261">
    <property type="entry name" value="Duplicated hybrid motif"/>
    <property type="match status" value="1"/>
</dbReference>
<dbReference type="Proteomes" id="UP000013523">
    <property type="component" value="Chromosome"/>
</dbReference>
<dbReference type="CDD" id="cd12797">
    <property type="entry name" value="M23_peptidase"/>
    <property type="match status" value="1"/>
</dbReference>
<sequence>MDKNDLQNKQSIKKEKISFWKKDGFYVILFLCLCVVAGVATYVNTNTKHKSSSLSKQTQVSVNDQNKKAINDAKTTETPKTNTAKDDSKKTSMDNANLVKKGTTKSNASVPTNATAVTSMVTPVNGTIAQGYTGVAGAMAVGLDNVSRTILGEYIKVANKGVPVYAAMNGKISSVSGGNVVIISNDGKLKTVYDNLDPSSIAIKVGDPVAKNSKIGVVGDSDNAKDRIVNCDHLYFEIDEKQSDGTYKDVNPQNYIKY</sequence>
<evidence type="ECO:0000256" key="2">
    <source>
        <dbReference type="SAM" id="Phobius"/>
    </source>
</evidence>
<dbReference type="KEGG" id="cpas:Clopa_4374"/>
<feature type="domain" description="M23ase beta-sheet core" evidence="3">
    <location>
        <begin position="158"/>
        <end position="242"/>
    </location>
</feature>
<name>R4KBL7_CLOPA</name>
<feature type="compositionally biased region" description="Basic and acidic residues" evidence="1">
    <location>
        <begin position="65"/>
        <end position="92"/>
    </location>
</feature>
<dbReference type="InterPro" id="IPR050570">
    <property type="entry name" value="Cell_wall_metabolism_enzyme"/>
</dbReference>
<proteinExistence type="predicted"/>
<protein>
    <submittedName>
        <fullName evidence="4">Metalloendopeptidase-like membrane protein</fullName>
    </submittedName>
</protein>
<keyword evidence="2" id="KW-0812">Transmembrane</keyword>
<keyword evidence="5" id="KW-1185">Reference proteome</keyword>
<accession>R4KBL7</accession>
<dbReference type="PATRIC" id="fig|86416.3.peg.4380"/>
<evidence type="ECO:0000259" key="3">
    <source>
        <dbReference type="Pfam" id="PF01551"/>
    </source>
</evidence>
<dbReference type="InterPro" id="IPR011055">
    <property type="entry name" value="Dup_hybrid_motif"/>
</dbReference>
<evidence type="ECO:0000313" key="4">
    <source>
        <dbReference type="EMBL" id="AGK99086.1"/>
    </source>
</evidence>
<dbReference type="InterPro" id="IPR016047">
    <property type="entry name" value="M23ase_b-sheet_dom"/>
</dbReference>
<dbReference type="Gene3D" id="2.70.70.10">
    <property type="entry name" value="Glucose Permease (Domain IIA)"/>
    <property type="match status" value="1"/>
</dbReference>
<keyword evidence="2" id="KW-0472">Membrane</keyword>
<evidence type="ECO:0000256" key="1">
    <source>
        <dbReference type="SAM" id="MobiDB-lite"/>
    </source>
</evidence>
<feature type="transmembrane region" description="Helical" evidence="2">
    <location>
        <begin position="24"/>
        <end position="43"/>
    </location>
</feature>
<dbReference type="AlphaFoldDB" id="R4KBL7"/>
<dbReference type="GO" id="GO:0004222">
    <property type="term" value="F:metalloendopeptidase activity"/>
    <property type="evidence" value="ECO:0007669"/>
    <property type="project" value="TreeGrafter"/>
</dbReference>
<gene>
    <name evidence="4" type="ORF">Clopa_4374</name>
</gene>
<dbReference type="EMBL" id="CP003261">
    <property type="protein sequence ID" value="AGK99086.1"/>
    <property type="molecule type" value="Genomic_DNA"/>
</dbReference>
<evidence type="ECO:0000313" key="5">
    <source>
        <dbReference type="Proteomes" id="UP000013523"/>
    </source>
</evidence>
<dbReference type="PANTHER" id="PTHR21666">
    <property type="entry name" value="PEPTIDASE-RELATED"/>
    <property type="match status" value="1"/>
</dbReference>
<dbReference type="STRING" id="86416.Clopa_4374"/>
<dbReference type="PANTHER" id="PTHR21666:SF270">
    <property type="entry name" value="MUREIN HYDROLASE ACTIVATOR ENVC"/>
    <property type="match status" value="1"/>
</dbReference>
<reference evidence="4 5" key="1">
    <citation type="submission" date="2012-01" db="EMBL/GenBank/DDBJ databases">
        <title>Complete sequence of chromosome of Clostridium pasteurianum BC1.</title>
        <authorList>
            <consortium name="US DOE Joint Genome Institute"/>
            <person name="Lucas S."/>
            <person name="Han J."/>
            <person name="Lapidus A."/>
            <person name="Cheng J.-F."/>
            <person name="Goodwin L."/>
            <person name="Pitluck S."/>
            <person name="Peters L."/>
            <person name="Mikhailova N."/>
            <person name="Teshima H."/>
            <person name="Detter J.C."/>
            <person name="Han C."/>
            <person name="Tapia R."/>
            <person name="Land M."/>
            <person name="Hauser L."/>
            <person name="Kyrpides N."/>
            <person name="Ivanova N."/>
            <person name="Pagani I."/>
            <person name="Dunn J."/>
            <person name="Taghavi S."/>
            <person name="Francis A."/>
            <person name="van der Lelie D."/>
            <person name="Woyke T."/>
        </authorList>
    </citation>
    <scope>NUCLEOTIDE SEQUENCE [LARGE SCALE GENOMIC DNA]</scope>
    <source>
        <strain evidence="4 5">BC1</strain>
    </source>
</reference>
<feature type="compositionally biased region" description="Polar residues" evidence="1">
    <location>
        <begin position="47"/>
        <end position="64"/>
    </location>
</feature>
<dbReference type="Pfam" id="PF01551">
    <property type="entry name" value="Peptidase_M23"/>
    <property type="match status" value="1"/>
</dbReference>
<dbReference type="RefSeq" id="WP_015617359.1">
    <property type="nucleotide sequence ID" value="NC_021182.1"/>
</dbReference>
<organism evidence="4 5">
    <name type="scientific">Clostridium pasteurianum BC1</name>
    <dbReference type="NCBI Taxonomy" id="86416"/>
    <lineage>
        <taxon>Bacteria</taxon>
        <taxon>Bacillati</taxon>
        <taxon>Bacillota</taxon>
        <taxon>Clostridia</taxon>
        <taxon>Eubacteriales</taxon>
        <taxon>Clostridiaceae</taxon>
        <taxon>Clostridium</taxon>
    </lineage>
</organism>
<feature type="region of interest" description="Disordered" evidence="1">
    <location>
        <begin position="47"/>
        <end position="96"/>
    </location>
</feature>
<dbReference type="eggNOG" id="COG4942">
    <property type="taxonomic scope" value="Bacteria"/>
</dbReference>
<dbReference type="OrthoDB" id="9801106at2"/>
<dbReference type="HOGENOM" id="CLU_029425_11_1_9"/>